<dbReference type="InterPro" id="IPR029057">
    <property type="entry name" value="PRTase-like"/>
</dbReference>
<dbReference type="OrthoDB" id="3403421at2"/>
<dbReference type="Proteomes" id="UP000295075">
    <property type="component" value="Unassembled WGS sequence"/>
</dbReference>
<name>A0A4R4QHV7_9ACTN</name>
<evidence type="ECO:0000313" key="2">
    <source>
        <dbReference type="Proteomes" id="UP000295075"/>
    </source>
</evidence>
<dbReference type="CDD" id="cd06223">
    <property type="entry name" value="PRTases_typeI"/>
    <property type="match status" value="1"/>
</dbReference>
<keyword evidence="1" id="KW-0328">Glycosyltransferase</keyword>
<accession>A0A4R4QHV7</accession>
<proteinExistence type="predicted"/>
<keyword evidence="2" id="KW-1185">Reference proteome</keyword>
<dbReference type="EMBL" id="SMKA01000005">
    <property type="protein sequence ID" value="TDC34833.1"/>
    <property type="molecule type" value="Genomic_DNA"/>
</dbReference>
<dbReference type="AlphaFoldDB" id="A0A4R4QHV7"/>
<organism evidence="1 2">
    <name type="scientific">Kribbella albertanoniae</name>
    <dbReference type="NCBI Taxonomy" id="1266829"/>
    <lineage>
        <taxon>Bacteria</taxon>
        <taxon>Bacillati</taxon>
        <taxon>Actinomycetota</taxon>
        <taxon>Actinomycetes</taxon>
        <taxon>Propionibacteriales</taxon>
        <taxon>Kribbellaceae</taxon>
        <taxon>Kribbella</taxon>
    </lineage>
</organism>
<protein>
    <submittedName>
        <fullName evidence="1">Phosphoribosyltransferase</fullName>
    </submittedName>
</protein>
<dbReference type="SUPFAM" id="SSF53271">
    <property type="entry name" value="PRTase-like"/>
    <property type="match status" value="1"/>
</dbReference>
<dbReference type="Gene3D" id="3.40.50.2020">
    <property type="match status" value="1"/>
</dbReference>
<gene>
    <name evidence="1" type="ORF">E1261_02710</name>
</gene>
<sequence length="187" mass="19607">MIADAVVPIAYALKGKQHAHHLATYKFEHPSQAARGALRALGMLFLGTHRRCLEGPAGGRLTHAAVVPSTRGRTGIHPLQALLAPGLSLPFLAVAIGAHHPPDDRTFQPDRFVAPPVDGARVLLLDDTWTTGSRAQSLAHALKVSGAQAVVTVVLGRHVNGAHAGSKALVERARAAEFDLSVCALDG</sequence>
<dbReference type="RefSeq" id="WP_132401242.1">
    <property type="nucleotide sequence ID" value="NZ_SMKA01000005.1"/>
</dbReference>
<comment type="caution">
    <text evidence="1">The sequence shown here is derived from an EMBL/GenBank/DDBJ whole genome shotgun (WGS) entry which is preliminary data.</text>
</comment>
<dbReference type="InterPro" id="IPR000836">
    <property type="entry name" value="PRTase_dom"/>
</dbReference>
<keyword evidence="1" id="KW-0808">Transferase</keyword>
<dbReference type="GO" id="GO:0016757">
    <property type="term" value="F:glycosyltransferase activity"/>
    <property type="evidence" value="ECO:0007669"/>
    <property type="project" value="UniProtKB-KW"/>
</dbReference>
<reference evidence="1 2" key="1">
    <citation type="submission" date="2019-03" db="EMBL/GenBank/DDBJ databases">
        <title>Draft genome sequences of novel Actinobacteria.</title>
        <authorList>
            <person name="Sahin N."/>
            <person name="Ay H."/>
            <person name="Saygin H."/>
        </authorList>
    </citation>
    <scope>NUCLEOTIDE SEQUENCE [LARGE SCALE GENOMIC DNA]</scope>
    <source>
        <strain evidence="1 2">JCM 30547</strain>
    </source>
</reference>
<evidence type="ECO:0000313" key="1">
    <source>
        <dbReference type="EMBL" id="TDC34833.1"/>
    </source>
</evidence>